<evidence type="ECO:0000313" key="3">
    <source>
        <dbReference type="EMBL" id="CZT51170.1"/>
    </source>
</evidence>
<dbReference type="EMBL" id="FJVC01000478">
    <property type="protein sequence ID" value="CZT51170.1"/>
    <property type="molecule type" value="Genomic_DNA"/>
</dbReference>
<accession>A0A1E1MPZ6</accession>
<feature type="region of interest" description="Disordered" evidence="1">
    <location>
        <begin position="562"/>
        <end position="601"/>
    </location>
</feature>
<reference evidence="4" key="1">
    <citation type="submission" date="2016-03" db="EMBL/GenBank/DDBJ databases">
        <authorList>
            <person name="Guldener U."/>
        </authorList>
    </citation>
    <scope>NUCLEOTIDE SEQUENCE [LARGE SCALE GENOMIC DNA]</scope>
</reference>
<feature type="compositionally biased region" description="Basic and acidic residues" evidence="1">
    <location>
        <begin position="1200"/>
        <end position="1215"/>
    </location>
</feature>
<keyword evidence="2" id="KW-0812">Transmembrane</keyword>
<feature type="region of interest" description="Disordered" evidence="1">
    <location>
        <begin position="392"/>
        <end position="413"/>
    </location>
</feature>
<name>A0A1E1MPZ6_RHYSE</name>
<feature type="region of interest" description="Disordered" evidence="1">
    <location>
        <begin position="1192"/>
        <end position="1215"/>
    </location>
</feature>
<feature type="region of interest" description="Disordered" evidence="1">
    <location>
        <begin position="1299"/>
        <end position="1318"/>
    </location>
</feature>
<gene>
    <name evidence="3" type="ORF">RSE6_12279</name>
</gene>
<feature type="compositionally biased region" description="Basic and acidic residues" evidence="1">
    <location>
        <begin position="1301"/>
        <end position="1318"/>
    </location>
</feature>
<keyword evidence="2" id="KW-1133">Transmembrane helix</keyword>
<proteinExistence type="predicted"/>
<feature type="transmembrane region" description="Helical" evidence="2">
    <location>
        <begin position="1472"/>
        <end position="1490"/>
    </location>
</feature>
<evidence type="ECO:0000313" key="4">
    <source>
        <dbReference type="Proteomes" id="UP000177625"/>
    </source>
</evidence>
<dbReference type="Proteomes" id="UP000177625">
    <property type="component" value="Unassembled WGS sequence"/>
</dbReference>
<keyword evidence="4" id="KW-1185">Reference proteome</keyword>
<feature type="compositionally biased region" description="Low complexity" evidence="1">
    <location>
        <begin position="23"/>
        <end position="32"/>
    </location>
</feature>
<feature type="region of interest" description="Disordered" evidence="1">
    <location>
        <begin position="1371"/>
        <end position="1402"/>
    </location>
</feature>
<sequence length="1598" mass="174154">MDVRFPPHGLSDADRLAWAANAAADSADSANSPSVPINIAGNDDAAAFTPGVGQVSTSPPSTPKPRPTPRPLKDCKPRRGPISSTPSLQLSSSRIFANIATYPQVSFQVQVSPPTAAPLPRNSLVFDAFGITEDSSELALKLQMIPETPPRVSASQAAVGIATTFSTGQAPQIDMRSQIEKVNQAFNSTESTPLTASIKSPSRFRFVQKASSLQRENSIMGISNQPPAAAPFAPTTSDLIFGRPAAPVVKFSNPFNSPEPQAKTTQSFGLGSPSNSNSFSFANTAQNNLGDIFTSVPMAHNSRLLVPSPLYTPPPRQTQTASHFFGSIAPAYNSNTQASSITTPPIAPTTTITTDPSLTSYVAPPTQLEDSIRVAQERALEITTVDDECGLEDIYGASPKSRPTPSEPEQDNMDEGISEIDRFVNSLQQVISSDLVATTGADQSATGNSADTCFGVPLVNDGESVVAMYGLLSNNLEQFNSIFEAESKAYGSNDTTDTPGVSFETQNSYQSSSAFSIQTETADDVTAEDVIMDDNEWFEKFVQVMQDPKIQDDVVMNEVPAEADVDHQISRNSPPASSKDDKDSDIEIEDVPPPSSADPTNLQILSVIDTPNTAFTTIQDYTRNVDADMQDSPDLEAPTQVIEIATVAIPTGVEETMINLEYSDSTSAHAILVDLKDGIAVSMAYSEPATLETILENSEPVVEDHRDLSRAADPEEDEFPDQHLESKLRVHVVVEEQEVVSVSKLTEVATIIGAPSEEILVVTVHEKISEEHIFVAPIEPTEPGAPEKTIHGTIVPSNEQSIVHQDGTSLPLLYHPSFSSPPVEPLVSKTCPRILATIQNYSADLETIIDSMNSARLSDIVGDNEIESTNSGLLEKGEVEVRQPYGNAECPNFNSHPMNPLSTPAIEKSETPPVTDLLSEASDINLVATTPSNGRTKSINKVKTSKINKNPRSKNAGTMTEEACSVFKPCLHKDIIDDWRARMVEANKVARIRKIVLPEDYIERSMSDIQSRTHYEVKWRRDYQEELASRDVHDLQLESEIVGLRRDRDDLKLALRESEVHTKLAEYWSVAGMKQVKSLEAKLLEATDTIELYKDRFAGKIRALKEAHEKITKSSKDTFDKDAKLSKDTFDKERQVWKKEERALNKEADDLSDGYNDEVEKLEKAHARKEKELWEEYNTILLKQKSSLSKFEAGQQKAQQDVDRANKEAESAERMAGLERVPRPGSGYDLVLIVKPQIIQRVLEQGEDTEIASFTVDDVPETSLPEKSEMPTSILNRSGRVGSLIYADSSIRVKQAAQVPRSHEEISGDEVARTNTEGSKEDFSFTNAVCTVKPTSDSTEVEGDAVKQITTETKAQNSILDVSVENAISCNDLDQNPVGPATADSSEDTIHSEPKNGNTSMPILETLTTQPTTETLDIFGLLNNTDVISTHTDFSQGASSSETQSSSERLISAATPVPAATGPIQRARLPGWLMRALLYAILFLTTIYVAKMAYSVPLTIPKNQIGNSEPMTVDSPQFSMVQTSPSWEPTLPGTPVVACNEDQTPPRYLWDNYDHSAEPHGRQASWRDNWLNTLTWVVVSVTAATSVGRSMQGGRGGG</sequence>
<evidence type="ECO:0000256" key="1">
    <source>
        <dbReference type="SAM" id="MobiDB-lite"/>
    </source>
</evidence>
<evidence type="ECO:0000256" key="2">
    <source>
        <dbReference type="SAM" id="Phobius"/>
    </source>
</evidence>
<organism evidence="3 4">
    <name type="scientific">Rhynchosporium secalis</name>
    <name type="common">Barley scald fungus</name>
    <dbReference type="NCBI Taxonomy" id="38038"/>
    <lineage>
        <taxon>Eukaryota</taxon>
        <taxon>Fungi</taxon>
        <taxon>Dikarya</taxon>
        <taxon>Ascomycota</taxon>
        <taxon>Pezizomycotina</taxon>
        <taxon>Leotiomycetes</taxon>
        <taxon>Helotiales</taxon>
        <taxon>Ploettnerulaceae</taxon>
        <taxon>Rhynchosporium</taxon>
    </lineage>
</organism>
<protein>
    <submittedName>
        <fullName evidence="3">Uncharacterized protein</fullName>
    </submittedName>
</protein>
<keyword evidence="2" id="KW-0472">Membrane</keyword>
<feature type="region of interest" description="Disordered" evidence="1">
    <location>
        <begin position="23"/>
        <end position="87"/>
    </location>
</feature>
<feature type="compositionally biased region" description="Pro residues" evidence="1">
    <location>
        <begin position="60"/>
        <end position="70"/>
    </location>
</feature>